<keyword evidence="3" id="KW-0934">Plastid</keyword>
<accession>A0A813G0K2</accession>
<dbReference type="Proteomes" id="UP000654075">
    <property type="component" value="Unassembled WGS sequence"/>
</dbReference>
<evidence type="ECO:0000256" key="3">
    <source>
        <dbReference type="ARBA" id="ARBA00022640"/>
    </source>
</evidence>
<sequence>FQGVLGDQEPLGLWDPLGFTKDGNVEKFKKRREVEIKHGRVSMFASIGYIVPEYFKFPGFLAPSLDLKFADVPSLKALPIVPAAGWAQIVAFCGFL</sequence>
<keyword evidence="2" id="KW-0150">Chloroplast</keyword>
<protein>
    <recommendedName>
        <fullName evidence="6">Chlorophyll a-b binding protein, chloroplastic</fullName>
    </recommendedName>
</protein>
<dbReference type="GO" id="GO:0009507">
    <property type="term" value="C:chloroplast"/>
    <property type="evidence" value="ECO:0007669"/>
    <property type="project" value="UniProtKB-SubCell"/>
</dbReference>
<dbReference type="SUPFAM" id="SSF103511">
    <property type="entry name" value="Chlorophyll a-b binding protein"/>
    <property type="match status" value="1"/>
</dbReference>
<keyword evidence="5" id="KW-1185">Reference proteome</keyword>
<feature type="non-terminal residue" evidence="4">
    <location>
        <position position="1"/>
    </location>
</feature>
<dbReference type="Pfam" id="PF00504">
    <property type="entry name" value="Chloroa_b-bind"/>
    <property type="match status" value="1"/>
</dbReference>
<dbReference type="EMBL" id="CAJNNV010027136">
    <property type="protein sequence ID" value="CAE8619509.1"/>
    <property type="molecule type" value="Genomic_DNA"/>
</dbReference>
<evidence type="ECO:0000313" key="5">
    <source>
        <dbReference type="Proteomes" id="UP000654075"/>
    </source>
</evidence>
<dbReference type="AlphaFoldDB" id="A0A813G0K2"/>
<evidence type="ECO:0000313" key="4">
    <source>
        <dbReference type="EMBL" id="CAE8619509.1"/>
    </source>
</evidence>
<name>A0A813G0K2_POLGL</name>
<dbReference type="Gene3D" id="1.10.3460.10">
    <property type="entry name" value="Chlorophyll a/b binding protein domain"/>
    <property type="match status" value="1"/>
</dbReference>
<dbReference type="OrthoDB" id="415572at2759"/>
<evidence type="ECO:0008006" key="6">
    <source>
        <dbReference type="Google" id="ProtNLM"/>
    </source>
</evidence>
<gene>
    <name evidence="4" type="ORF">PGLA1383_LOCUS37098</name>
</gene>
<evidence type="ECO:0000256" key="2">
    <source>
        <dbReference type="ARBA" id="ARBA00022528"/>
    </source>
</evidence>
<organism evidence="4 5">
    <name type="scientific">Polarella glacialis</name>
    <name type="common">Dinoflagellate</name>
    <dbReference type="NCBI Taxonomy" id="89957"/>
    <lineage>
        <taxon>Eukaryota</taxon>
        <taxon>Sar</taxon>
        <taxon>Alveolata</taxon>
        <taxon>Dinophyceae</taxon>
        <taxon>Suessiales</taxon>
        <taxon>Suessiaceae</taxon>
        <taxon>Polarella</taxon>
    </lineage>
</organism>
<reference evidence="4" key="1">
    <citation type="submission" date="2021-02" db="EMBL/GenBank/DDBJ databases">
        <authorList>
            <person name="Dougan E. K."/>
            <person name="Rhodes N."/>
            <person name="Thang M."/>
            <person name="Chan C."/>
        </authorList>
    </citation>
    <scope>NUCLEOTIDE SEQUENCE</scope>
</reference>
<evidence type="ECO:0000256" key="1">
    <source>
        <dbReference type="ARBA" id="ARBA00004229"/>
    </source>
</evidence>
<proteinExistence type="predicted"/>
<comment type="caution">
    <text evidence="4">The sequence shown here is derived from an EMBL/GenBank/DDBJ whole genome shotgun (WGS) entry which is preliminary data.</text>
</comment>
<feature type="non-terminal residue" evidence="4">
    <location>
        <position position="96"/>
    </location>
</feature>
<dbReference type="InterPro" id="IPR022796">
    <property type="entry name" value="Chloroa_b-bind"/>
</dbReference>
<comment type="subcellular location">
    <subcellularLocation>
        <location evidence="1">Plastid</location>
        <location evidence="1">Chloroplast</location>
    </subcellularLocation>
</comment>